<proteinExistence type="predicted"/>
<name>A0ABX1AFL1_9ACTN</name>
<dbReference type="Proteomes" id="UP000746503">
    <property type="component" value="Unassembled WGS sequence"/>
</dbReference>
<feature type="transmembrane region" description="Helical" evidence="9">
    <location>
        <begin position="306"/>
        <end position="327"/>
    </location>
</feature>
<keyword evidence="5 9" id="KW-1133">Transmembrane helix</keyword>
<feature type="region of interest" description="Disordered" evidence="8">
    <location>
        <begin position="508"/>
        <end position="556"/>
    </location>
</feature>
<evidence type="ECO:0000256" key="2">
    <source>
        <dbReference type="ARBA" id="ARBA00022448"/>
    </source>
</evidence>
<gene>
    <name evidence="11" type="ORF">HCJ92_06400</name>
</gene>
<evidence type="ECO:0000256" key="6">
    <source>
        <dbReference type="ARBA" id="ARBA00023136"/>
    </source>
</evidence>
<keyword evidence="3" id="KW-1003">Cell membrane</keyword>
<keyword evidence="4 9" id="KW-0812">Transmembrane</keyword>
<dbReference type="PANTHER" id="PTHR42718:SF47">
    <property type="entry name" value="METHYL VIOLOGEN RESISTANCE PROTEIN SMVA"/>
    <property type="match status" value="1"/>
</dbReference>
<evidence type="ECO:0000256" key="4">
    <source>
        <dbReference type="ARBA" id="ARBA00022692"/>
    </source>
</evidence>
<sequence>MAVEAVPKAGRKEWIGLAVLALPTLLVALDVFVLLLALPHLAADLGASSTEQLWIMDIYGFMVAGFLVTMGTLGDRIGRRKLLMIGSAAFGAASLLAAFSTSPGMLIAARVLLGVAGASLTPSTLSLITVMFKDAKQRTMAISLWASCFTIGAIVGPLLGGVMLEFFWWGSLFLIGVPIMALTLIVGPRVLPEFRNAGAGRLDVASVALSLGTTLPLIYGVKEFARDGWTLTAVTTVLLGVVLGVLFVQRQRTLAEPLLDVRLFAHGRFSAALLGLLAYSLIGGTVMLFMTQYFQAVQDMPPFRAGLGLLPGMAAATVAFAVCPIIARHVRPAYVIGAGIAGVVAVLLTFSRLDPEGGTAVLIVGFAIFSFCGAPIVALGTDMVVSTVPPEKAGAAGGLSQMSNEFGAALGVATLGTLGLAVYRNRIEGDLPSGLSGSEAAVAGDSVVGAATVADGLSPQAAETLMEPVRVAFTGGIHIVGLVSAILIALAGAVFVFMLRDIPPVGRQAEDTTGDDAPAQDARADALAAGASADGADPATVPVREADAGGAARPPG</sequence>
<feature type="transmembrane region" description="Helical" evidence="9">
    <location>
        <begin position="53"/>
        <end position="70"/>
    </location>
</feature>
<keyword evidence="2" id="KW-0813">Transport</keyword>
<evidence type="ECO:0000256" key="9">
    <source>
        <dbReference type="SAM" id="Phobius"/>
    </source>
</evidence>
<feature type="domain" description="Major facilitator superfamily (MFS) profile" evidence="10">
    <location>
        <begin position="16"/>
        <end position="503"/>
    </location>
</feature>
<feature type="transmembrane region" description="Helical" evidence="9">
    <location>
        <begin position="14"/>
        <end position="41"/>
    </location>
</feature>
<accession>A0ABX1AFL1</accession>
<feature type="transmembrane region" description="Helical" evidence="9">
    <location>
        <begin position="142"/>
        <end position="160"/>
    </location>
</feature>
<feature type="transmembrane region" description="Helical" evidence="9">
    <location>
        <begin position="269"/>
        <end position="294"/>
    </location>
</feature>
<feature type="compositionally biased region" description="Low complexity" evidence="8">
    <location>
        <begin position="515"/>
        <end position="539"/>
    </location>
</feature>
<dbReference type="EMBL" id="JAAVJB010000030">
    <property type="protein sequence ID" value="NJP65933.1"/>
    <property type="molecule type" value="Genomic_DNA"/>
</dbReference>
<dbReference type="InterPro" id="IPR020846">
    <property type="entry name" value="MFS_dom"/>
</dbReference>
<feature type="transmembrane region" description="Helical" evidence="9">
    <location>
        <begin position="359"/>
        <end position="385"/>
    </location>
</feature>
<dbReference type="SUPFAM" id="SSF103473">
    <property type="entry name" value="MFS general substrate transporter"/>
    <property type="match status" value="1"/>
</dbReference>
<feature type="transmembrane region" description="Helical" evidence="9">
    <location>
        <begin position="231"/>
        <end position="248"/>
    </location>
</feature>
<feature type="transmembrane region" description="Helical" evidence="9">
    <location>
        <begin position="334"/>
        <end position="353"/>
    </location>
</feature>
<dbReference type="PANTHER" id="PTHR42718">
    <property type="entry name" value="MAJOR FACILITATOR SUPERFAMILY MULTIDRUG TRANSPORTER MFSC"/>
    <property type="match status" value="1"/>
</dbReference>
<evidence type="ECO:0000256" key="5">
    <source>
        <dbReference type="ARBA" id="ARBA00022989"/>
    </source>
</evidence>
<dbReference type="PROSITE" id="PS50850">
    <property type="entry name" value="MFS"/>
    <property type="match status" value="1"/>
</dbReference>
<evidence type="ECO:0000256" key="3">
    <source>
        <dbReference type="ARBA" id="ARBA00022475"/>
    </source>
</evidence>
<feature type="transmembrane region" description="Helical" evidence="9">
    <location>
        <begin position="199"/>
        <end position="219"/>
    </location>
</feature>
<dbReference type="InterPro" id="IPR036259">
    <property type="entry name" value="MFS_trans_sf"/>
</dbReference>
<protein>
    <submittedName>
        <fullName evidence="11">MFS transporter</fullName>
    </submittedName>
</protein>
<evidence type="ECO:0000313" key="11">
    <source>
        <dbReference type="EMBL" id="NJP65933.1"/>
    </source>
</evidence>
<evidence type="ECO:0000256" key="8">
    <source>
        <dbReference type="SAM" id="MobiDB-lite"/>
    </source>
</evidence>
<keyword evidence="6 9" id="KW-0472">Membrane</keyword>
<dbReference type="Gene3D" id="1.20.1250.20">
    <property type="entry name" value="MFS general substrate transporter like domains"/>
    <property type="match status" value="1"/>
</dbReference>
<keyword evidence="7" id="KW-0046">Antibiotic resistance</keyword>
<comment type="subcellular location">
    <subcellularLocation>
        <location evidence="1">Cell membrane</location>
        <topology evidence="1">Multi-pass membrane protein</topology>
    </subcellularLocation>
</comment>
<dbReference type="CDD" id="cd17321">
    <property type="entry name" value="MFS_MMR_MDR_like"/>
    <property type="match status" value="1"/>
</dbReference>
<feature type="transmembrane region" description="Helical" evidence="9">
    <location>
        <begin position="166"/>
        <end position="187"/>
    </location>
</feature>
<feature type="transmembrane region" description="Helical" evidence="9">
    <location>
        <begin position="82"/>
        <end position="101"/>
    </location>
</feature>
<evidence type="ECO:0000256" key="1">
    <source>
        <dbReference type="ARBA" id="ARBA00004651"/>
    </source>
</evidence>
<dbReference type="InterPro" id="IPR011701">
    <property type="entry name" value="MFS"/>
</dbReference>
<evidence type="ECO:0000256" key="7">
    <source>
        <dbReference type="ARBA" id="ARBA00023251"/>
    </source>
</evidence>
<reference evidence="11 12" key="1">
    <citation type="submission" date="2020-03" db="EMBL/GenBank/DDBJ databases">
        <title>Draft genome of Streptomyces sp. ventii, isolated from the Axial Seamount in the Pacific Ocean, and resequencing of the two type strains Streptomyces lonarensis strain NCL 716 and Streptomyces bohaiensis strain 11A07.</title>
        <authorList>
            <person name="Loughran R.M."/>
            <person name="Pfannmuller K.M."/>
            <person name="Wasson B.J."/>
            <person name="Deadmond M.C."/>
            <person name="Paddock B.E."/>
            <person name="Koyack M.J."/>
            <person name="Gallegos D.A."/>
            <person name="Mitchell E.A."/>
            <person name="Ushijima B."/>
            <person name="Saw J.H."/>
            <person name="Mcphail K.L."/>
            <person name="Videau P."/>
        </authorList>
    </citation>
    <scope>NUCLEOTIDE SEQUENCE [LARGE SCALE GENOMIC DNA]</scope>
    <source>
        <strain evidence="12">5675061</strain>
    </source>
</reference>
<dbReference type="RefSeq" id="WP_167932460.1">
    <property type="nucleotide sequence ID" value="NZ_JAAVJB010000030.1"/>
</dbReference>
<evidence type="ECO:0000313" key="12">
    <source>
        <dbReference type="Proteomes" id="UP000746503"/>
    </source>
</evidence>
<feature type="transmembrane region" description="Helical" evidence="9">
    <location>
        <begin position="107"/>
        <end position="130"/>
    </location>
</feature>
<evidence type="ECO:0000259" key="10">
    <source>
        <dbReference type="PROSITE" id="PS50850"/>
    </source>
</evidence>
<organism evidence="11 12">
    <name type="scientific">Streptomyces spiramenti</name>
    <dbReference type="NCBI Taxonomy" id="2720606"/>
    <lineage>
        <taxon>Bacteria</taxon>
        <taxon>Bacillati</taxon>
        <taxon>Actinomycetota</taxon>
        <taxon>Actinomycetes</taxon>
        <taxon>Kitasatosporales</taxon>
        <taxon>Streptomycetaceae</taxon>
        <taxon>Streptomyces</taxon>
    </lineage>
</organism>
<comment type="caution">
    <text evidence="11">The sequence shown here is derived from an EMBL/GenBank/DDBJ whole genome shotgun (WGS) entry which is preliminary data.</text>
</comment>
<dbReference type="Gene3D" id="1.20.1720.10">
    <property type="entry name" value="Multidrug resistance protein D"/>
    <property type="match status" value="1"/>
</dbReference>
<feature type="transmembrane region" description="Helical" evidence="9">
    <location>
        <begin position="476"/>
        <end position="499"/>
    </location>
</feature>
<dbReference type="Pfam" id="PF07690">
    <property type="entry name" value="MFS_1"/>
    <property type="match status" value="1"/>
</dbReference>
<keyword evidence="12" id="KW-1185">Reference proteome</keyword>